<dbReference type="Proteomes" id="UP001321249">
    <property type="component" value="Unassembled WGS sequence"/>
</dbReference>
<organism evidence="2 3">
    <name type="scientific">Candidatus Lucifugimonas marina</name>
    <dbReference type="NCBI Taxonomy" id="3038979"/>
    <lineage>
        <taxon>Bacteria</taxon>
        <taxon>Bacillati</taxon>
        <taxon>Chloroflexota</taxon>
        <taxon>Dehalococcoidia</taxon>
        <taxon>SAR202 cluster</taxon>
        <taxon>Candidatus Lucifugimonadales</taxon>
        <taxon>Candidatus Lucifugimonadaceae</taxon>
        <taxon>Candidatus Lucifugimonas</taxon>
    </lineage>
</organism>
<keyword evidence="3" id="KW-1185">Reference proteome</keyword>
<name>A0AAJ6CRX1_9CHLR</name>
<dbReference type="Proteomes" id="UP001219901">
    <property type="component" value="Chromosome"/>
</dbReference>
<dbReference type="AlphaFoldDB" id="A0AAJ6CRX1"/>
<reference evidence="2" key="2">
    <citation type="journal article" date="2023" name="Nat. Commun.">
        <title>Cultivation of marine bacteria of the SAR202 clade.</title>
        <authorList>
            <person name="Lim Y."/>
            <person name="Seo J.H."/>
            <person name="Giovannoni S.J."/>
            <person name="Kang I."/>
            <person name="Cho J.C."/>
        </authorList>
    </citation>
    <scope>NUCLEOTIDE SEQUENCE</scope>
    <source>
        <strain evidence="2">JH1073</strain>
    </source>
</reference>
<reference evidence="3 4" key="1">
    <citation type="submission" date="2019-11" db="EMBL/GenBank/DDBJ databases">
        <authorList>
            <person name="Cho J.-C."/>
        </authorList>
    </citation>
    <scope>NUCLEOTIDE SEQUENCE [LARGE SCALE GENOMIC DNA]</scope>
    <source>
        <strain evidence="2 3">JH1073</strain>
        <strain evidence="1 4">JH702</strain>
    </source>
</reference>
<evidence type="ECO:0000313" key="2">
    <source>
        <dbReference type="EMBL" id="WFG38813.1"/>
    </source>
</evidence>
<accession>A0AAJ6CRX1</accession>
<dbReference type="EMBL" id="WMBE01000001">
    <property type="protein sequence ID" value="MDG0866473.1"/>
    <property type="molecule type" value="Genomic_DNA"/>
</dbReference>
<protein>
    <submittedName>
        <fullName evidence="2">Uncharacterized protein</fullName>
    </submittedName>
</protein>
<sequence length="539" mass="59989">MRKRLVVDFRIAAAERDSLFSDDFRWPVAQSIYDDPLREFVEWSQQLPAQLADRPELRTAYELIESDLLVDLASIVGAWIDVSAARQQDMELTYNSDLRLYGMLQNDSFGNFSPIGDARVAGETALRNPARRASRFAKKTLGRLNTRFRGSPNYLSISANPLLLELTGGSDNLLRLAYADVAAQRPTSMRPTQAVTDLSVEIQHQLSTELAKVGHAPTPKFNNYISSIVADHLANGIADQQFTLTSKPSSSMTLFTGTGGSYLARTVSHAFQKNGARVVRTTHGGDTSLFADPLWQSIELPFSDTYVTFGTESAEEVSRVTESNSKGRNIPNTRQIVAGGSQFHQRIVDATSPISRVKNVYVISASFSGTRRALPNVKIHDIVYMEWHRRLLKQLSDSGYTVFAKRHPKGNGAGIPVFDDVSSTELRQTGMASTFDHADAYVFDIAGSAFIEALCTLKPVVLIDIPNRRLIEKARVQLEKCSVIVRANFNEKHLVETDLDAVGEGLQQPVDIEARRKFIYDYLTSHDAQRDDLRTIVEK</sequence>
<dbReference type="RefSeq" id="WP_342822096.1">
    <property type="nucleotide sequence ID" value="NZ_CP046146.1"/>
</dbReference>
<evidence type="ECO:0000313" key="3">
    <source>
        <dbReference type="Proteomes" id="UP001219901"/>
    </source>
</evidence>
<dbReference type="EMBL" id="CP046147">
    <property type="protein sequence ID" value="WFG38813.1"/>
    <property type="molecule type" value="Genomic_DNA"/>
</dbReference>
<gene>
    <name evidence="1" type="ORF">GKO46_05220</name>
    <name evidence="2" type="ORF">GKO48_04040</name>
</gene>
<evidence type="ECO:0000313" key="1">
    <source>
        <dbReference type="EMBL" id="MDG0866473.1"/>
    </source>
</evidence>
<evidence type="ECO:0000313" key="4">
    <source>
        <dbReference type="Proteomes" id="UP001321249"/>
    </source>
</evidence>
<proteinExistence type="predicted"/>
<reference evidence="3" key="3">
    <citation type="submission" date="2023-06" db="EMBL/GenBank/DDBJ databases">
        <title>Pangenomics reveal diversification of enzyme families and niche specialization in globally abundant SAR202 bacteria.</title>
        <authorList>
            <person name="Saw J.H.W."/>
        </authorList>
    </citation>
    <scope>NUCLEOTIDE SEQUENCE [LARGE SCALE GENOMIC DNA]</scope>
    <source>
        <strain evidence="3">JH1073</strain>
    </source>
</reference>